<evidence type="ECO:0000313" key="4">
    <source>
        <dbReference type="EMBL" id="MVU79063.1"/>
    </source>
</evidence>
<organism evidence="4 5">
    <name type="scientific">Nocardia terrae</name>
    <dbReference type="NCBI Taxonomy" id="2675851"/>
    <lineage>
        <taxon>Bacteria</taxon>
        <taxon>Bacillati</taxon>
        <taxon>Actinomycetota</taxon>
        <taxon>Actinomycetes</taxon>
        <taxon>Mycobacteriales</taxon>
        <taxon>Nocardiaceae</taxon>
        <taxon>Nocardia</taxon>
    </lineage>
</organism>
<dbReference type="AlphaFoldDB" id="A0A7K1UXF3"/>
<feature type="compositionally biased region" description="Gly residues" evidence="1">
    <location>
        <begin position="59"/>
        <end position="72"/>
    </location>
</feature>
<feature type="compositionally biased region" description="Polar residues" evidence="1">
    <location>
        <begin position="82"/>
        <end position="107"/>
    </location>
</feature>
<keyword evidence="2" id="KW-1133">Transmembrane helix</keyword>
<feature type="region of interest" description="Disordered" evidence="1">
    <location>
        <begin position="1"/>
        <end position="21"/>
    </location>
</feature>
<keyword evidence="2" id="KW-0812">Transmembrane</keyword>
<reference evidence="4 5" key="1">
    <citation type="submission" date="2019-12" db="EMBL/GenBank/DDBJ databases">
        <title>Nocardia sp. nov. ET3-3 isolated from soil.</title>
        <authorList>
            <person name="Kanchanasin P."/>
            <person name="Tanasupawat S."/>
            <person name="Yuki M."/>
            <person name="Kudo T."/>
        </authorList>
    </citation>
    <scope>NUCLEOTIDE SEQUENCE [LARGE SCALE GENOMIC DNA]</scope>
    <source>
        <strain evidence="4 5">ET3-3</strain>
    </source>
</reference>
<proteinExistence type="predicted"/>
<feature type="region of interest" description="Disordered" evidence="1">
    <location>
        <begin position="45"/>
        <end position="107"/>
    </location>
</feature>
<name>A0A7K1UXF3_9NOCA</name>
<sequence length="168" mass="16492">MTDSIPAADGSRTPRGRRRPGRVTLAIAGSAVAVAATLGLAACGSPSDHAAKGGSQEQGPGGHGGGGRGIGGKITTEGSGSWMITKQDGSTETVTISPTTEFGTKSKSETAAQFAVGDQVMVQGHESNGTIAATRIIHARARGNPDGTPSSSGNGAPPTSSSATPPTK</sequence>
<evidence type="ECO:0000256" key="1">
    <source>
        <dbReference type="SAM" id="MobiDB-lite"/>
    </source>
</evidence>
<feature type="region of interest" description="Disordered" evidence="1">
    <location>
        <begin position="139"/>
        <end position="168"/>
    </location>
</feature>
<keyword evidence="5" id="KW-1185">Reference proteome</keyword>
<feature type="compositionally biased region" description="Low complexity" evidence="1">
    <location>
        <begin position="156"/>
        <end position="168"/>
    </location>
</feature>
<dbReference type="EMBL" id="WRPP01000003">
    <property type="protein sequence ID" value="MVU79063.1"/>
    <property type="molecule type" value="Genomic_DNA"/>
</dbReference>
<protein>
    <recommendedName>
        <fullName evidence="3">DUF5666 domain-containing protein</fullName>
    </recommendedName>
</protein>
<gene>
    <name evidence="4" type="ORF">GPX89_17640</name>
</gene>
<evidence type="ECO:0000313" key="5">
    <source>
        <dbReference type="Proteomes" id="UP000466794"/>
    </source>
</evidence>
<dbReference type="Proteomes" id="UP000466794">
    <property type="component" value="Unassembled WGS sequence"/>
</dbReference>
<dbReference type="RefSeq" id="WP_157388631.1">
    <property type="nucleotide sequence ID" value="NZ_WRPP01000003.1"/>
</dbReference>
<dbReference type="InterPro" id="IPR043724">
    <property type="entry name" value="DUF5666"/>
</dbReference>
<evidence type="ECO:0000256" key="2">
    <source>
        <dbReference type="SAM" id="Phobius"/>
    </source>
</evidence>
<evidence type="ECO:0000259" key="3">
    <source>
        <dbReference type="Pfam" id="PF18914"/>
    </source>
</evidence>
<feature type="domain" description="DUF5666" evidence="3">
    <location>
        <begin position="72"/>
        <end position="136"/>
    </location>
</feature>
<dbReference type="Pfam" id="PF18914">
    <property type="entry name" value="DUF5666"/>
    <property type="match status" value="1"/>
</dbReference>
<keyword evidence="2" id="KW-0472">Membrane</keyword>
<comment type="caution">
    <text evidence="4">The sequence shown here is derived from an EMBL/GenBank/DDBJ whole genome shotgun (WGS) entry which is preliminary data.</text>
</comment>
<accession>A0A7K1UXF3</accession>
<feature type="transmembrane region" description="Helical" evidence="2">
    <location>
        <begin position="21"/>
        <end position="42"/>
    </location>
</feature>